<proteinExistence type="predicted"/>
<keyword evidence="1" id="KW-0472">Membrane</keyword>
<evidence type="ECO:0000256" key="1">
    <source>
        <dbReference type="SAM" id="Phobius"/>
    </source>
</evidence>
<organism evidence="2 3">
    <name type="scientific">Syntrophorhabdus aromaticivorans</name>
    <dbReference type="NCBI Taxonomy" id="328301"/>
    <lineage>
        <taxon>Bacteria</taxon>
        <taxon>Pseudomonadati</taxon>
        <taxon>Thermodesulfobacteriota</taxon>
        <taxon>Syntrophorhabdia</taxon>
        <taxon>Syntrophorhabdales</taxon>
        <taxon>Syntrophorhabdaceae</taxon>
        <taxon>Syntrophorhabdus</taxon>
    </lineage>
</organism>
<dbReference type="EMBL" id="JAAYEE010000163">
    <property type="protein sequence ID" value="NLW35712.1"/>
    <property type="molecule type" value="Genomic_DNA"/>
</dbReference>
<accession>A0A971M476</accession>
<reference evidence="2" key="2">
    <citation type="submission" date="2020-01" db="EMBL/GenBank/DDBJ databases">
        <authorList>
            <person name="Campanaro S."/>
        </authorList>
    </citation>
    <scope>NUCLEOTIDE SEQUENCE</scope>
    <source>
        <strain evidence="2">AS06rmzACSIP_7</strain>
    </source>
</reference>
<dbReference type="AlphaFoldDB" id="A0A971M476"/>
<keyword evidence="1" id="KW-0812">Transmembrane</keyword>
<evidence type="ECO:0000313" key="3">
    <source>
        <dbReference type="Proteomes" id="UP000777265"/>
    </source>
</evidence>
<reference evidence="2" key="1">
    <citation type="journal article" date="2020" name="Biotechnol. Biofuels">
        <title>New insights from the biogas microbiome by comprehensive genome-resolved metagenomics of nearly 1600 species originating from multiple anaerobic digesters.</title>
        <authorList>
            <person name="Campanaro S."/>
            <person name="Treu L."/>
            <person name="Rodriguez-R L.M."/>
            <person name="Kovalovszki A."/>
            <person name="Ziels R.M."/>
            <person name="Maus I."/>
            <person name="Zhu X."/>
            <person name="Kougias P.G."/>
            <person name="Basile A."/>
            <person name="Luo G."/>
            <person name="Schluter A."/>
            <person name="Konstantinidis K.T."/>
            <person name="Angelidaki I."/>
        </authorList>
    </citation>
    <scope>NUCLEOTIDE SEQUENCE</scope>
    <source>
        <strain evidence="2">AS06rmzACSIP_7</strain>
    </source>
</reference>
<comment type="caution">
    <text evidence="2">The sequence shown here is derived from an EMBL/GenBank/DDBJ whole genome shotgun (WGS) entry which is preliminary data.</text>
</comment>
<feature type="transmembrane region" description="Helical" evidence="1">
    <location>
        <begin position="12"/>
        <end position="37"/>
    </location>
</feature>
<evidence type="ECO:0000313" key="2">
    <source>
        <dbReference type="EMBL" id="NLW35712.1"/>
    </source>
</evidence>
<sequence>MNIHFLKAQWVFLGLGAPVFSWLVSAGLIMYCVWVFLRQLRESRIRQRILSLADRRLTALQAGRSTAQDRRNGISRRFLDEINKVFNDLPHLGAAWQAISSSMVSRTDRNGEERFWVADDIGATLDESAAPASQSYRNASAIITGVGLLATFLAILVALLDVRLANNRIQGLDLLIQGLSGKFLSSVAAIACATALVFFEKGLFYPVKARTLALGVTLRNLLPRLTPSQILLDSHKEIIEQLGALRSRDAGLTVNIGQSLAHTIEPVLNRMAVRFNESLTGAAQGQFRQMSESLGSTAQMLQQMNSRLAMTGNVLNELVDMAKQTAASEAANRQVQIDQMTGVVGNLMGRLQDHAGESMGSMEKTMAAITLDMSRKMTDLSAQMAAVIEQTAERSTGSAREVLDQAGSLASRSTEQLAVLLERHSAEMSGVDNLRDAFDATLRQFTSAMERHNETTEGLEKLVAEVNRNISSLGEITKSVVGSQETAGHLLSSSSGQIESLRGFAREQEEAWQRIETSMTGYERIFHTVNSHAGELLAQITRHLGGYSSVTEKHFNLLTTTADNFISQATGRLSGSIDELGEQLDELHDVVSKMACVSQSMR</sequence>
<protein>
    <submittedName>
        <fullName evidence="2">Uncharacterized protein</fullName>
    </submittedName>
</protein>
<keyword evidence="1" id="KW-1133">Transmembrane helix</keyword>
<feature type="transmembrane region" description="Helical" evidence="1">
    <location>
        <begin position="141"/>
        <end position="160"/>
    </location>
</feature>
<dbReference type="Proteomes" id="UP000777265">
    <property type="component" value="Unassembled WGS sequence"/>
</dbReference>
<gene>
    <name evidence="2" type="ORF">GXY80_09570</name>
</gene>
<name>A0A971M476_9BACT</name>